<keyword evidence="8" id="KW-0547">Nucleotide-binding</keyword>
<evidence type="ECO:0000256" key="6">
    <source>
        <dbReference type="ARBA" id="ARBA00022679"/>
    </source>
</evidence>
<evidence type="ECO:0000256" key="13">
    <source>
        <dbReference type="PROSITE-ProRule" id="PRU00169"/>
    </source>
</evidence>
<feature type="domain" description="Response regulatory" evidence="16">
    <location>
        <begin position="766"/>
        <end position="885"/>
    </location>
</feature>
<dbReference type="SMART" id="SM00387">
    <property type="entry name" value="HATPase_c"/>
    <property type="match status" value="1"/>
</dbReference>
<dbReference type="PRINTS" id="PR00344">
    <property type="entry name" value="BCTRLSENSOR"/>
</dbReference>
<dbReference type="PROSITE" id="PS50110">
    <property type="entry name" value="RESPONSE_REGULATORY"/>
    <property type="match status" value="2"/>
</dbReference>
<keyword evidence="7 14" id="KW-0812">Transmembrane</keyword>
<feature type="modified residue" description="4-aspartylphosphate" evidence="13">
    <location>
        <position position="820"/>
    </location>
</feature>
<accession>A0ABZ0S8M0</accession>
<dbReference type="InterPro" id="IPR001789">
    <property type="entry name" value="Sig_transdc_resp-reg_receiver"/>
</dbReference>
<dbReference type="SUPFAM" id="SSF103190">
    <property type="entry name" value="Sensory domain-like"/>
    <property type="match status" value="1"/>
</dbReference>
<dbReference type="EMBL" id="CP121472">
    <property type="protein sequence ID" value="WPL16437.1"/>
    <property type="molecule type" value="Genomic_DNA"/>
</dbReference>
<dbReference type="InterPro" id="IPR029151">
    <property type="entry name" value="Sensor-like_sf"/>
</dbReference>
<evidence type="ECO:0000256" key="11">
    <source>
        <dbReference type="ARBA" id="ARBA00022989"/>
    </source>
</evidence>
<dbReference type="InterPro" id="IPR004358">
    <property type="entry name" value="Sig_transdc_His_kin-like_C"/>
</dbReference>
<reference evidence="19 20" key="1">
    <citation type="journal article" date="2023" name="Microorganisms">
        <title>Thiorhodovibrio frisius and Trv. litoralis spp. nov., Two Novel Members from a Clade of Fastidious Purple Sulfur Bacteria That Exhibit Unique Red-Shifted Light-Harvesting Capabilities.</title>
        <authorList>
            <person name="Methner A."/>
            <person name="Kuzyk S.B."/>
            <person name="Petersen J."/>
            <person name="Bauer S."/>
            <person name="Brinkmann H."/>
            <person name="Sichau K."/>
            <person name="Wanner G."/>
            <person name="Wolf J."/>
            <person name="Neumann-Schaal M."/>
            <person name="Henke P."/>
            <person name="Tank M."/>
            <person name="Sproer C."/>
            <person name="Bunk B."/>
            <person name="Overmann J."/>
        </authorList>
    </citation>
    <scope>NUCLEOTIDE SEQUENCE [LARGE SCALE GENOMIC DNA]</scope>
    <source>
        <strain evidence="19 20">DSM 6702</strain>
    </source>
</reference>
<keyword evidence="11 14" id="KW-1133">Transmembrane helix</keyword>
<keyword evidence="20" id="KW-1185">Reference proteome</keyword>
<dbReference type="InterPro" id="IPR000700">
    <property type="entry name" value="PAS-assoc_C"/>
</dbReference>
<dbReference type="InterPro" id="IPR036097">
    <property type="entry name" value="HisK_dim/P_sf"/>
</dbReference>
<dbReference type="CDD" id="cd17546">
    <property type="entry name" value="REC_hyHK_CKI1_RcsC-like"/>
    <property type="match status" value="1"/>
</dbReference>
<keyword evidence="9 19" id="KW-0418">Kinase</keyword>
<keyword evidence="10" id="KW-0067">ATP-binding</keyword>
<proteinExistence type="predicted"/>
<evidence type="ECO:0000259" key="17">
    <source>
        <dbReference type="PROSITE" id="PS50112"/>
    </source>
</evidence>
<dbReference type="InterPro" id="IPR005467">
    <property type="entry name" value="His_kinase_dom"/>
</dbReference>
<dbReference type="InterPro" id="IPR003594">
    <property type="entry name" value="HATPase_dom"/>
</dbReference>
<evidence type="ECO:0000256" key="7">
    <source>
        <dbReference type="ARBA" id="ARBA00022692"/>
    </source>
</evidence>
<feature type="modified residue" description="4-aspartylphosphate" evidence="13">
    <location>
        <position position="990"/>
    </location>
</feature>
<dbReference type="SUPFAM" id="SSF52172">
    <property type="entry name" value="CheY-like"/>
    <property type="match status" value="2"/>
</dbReference>
<dbReference type="Pfam" id="PF14827">
    <property type="entry name" value="dCache_3"/>
    <property type="match status" value="1"/>
</dbReference>
<evidence type="ECO:0000256" key="14">
    <source>
        <dbReference type="SAM" id="Phobius"/>
    </source>
</evidence>
<evidence type="ECO:0000313" key="19">
    <source>
        <dbReference type="EMBL" id="WPL16437.1"/>
    </source>
</evidence>
<protein>
    <recommendedName>
        <fullName evidence="3">histidine kinase</fullName>
        <ecNumber evidence="3">2.7.13.3</ecNumber>
    </recommendedName>
</protein>
<dbReference type="GO" id="GO:0004673">
    <property type="term" value="F:protein histidine kinase activity"/>
    <property type="evidence" value="ECO:0007669"/>
    <property type="project" value="UniProtKB-EC"/>
</dbReference>
<keyword evidence="12" id="KW-0902">Two-component regulatory system</keyword>
<dbReference type="SUPFAM" id="SSF55785">
    <property type="entry name" value="PYP-like sensor domain (PAS domain)"/>
    <property type="match status" value="1"/>
</dbReference>
<dbReference type="Pfam" id="PF00072">
    <property type="entry name" value="Response_reg"/>
    <property type="match status" value="1"/>
</dbReference>
<dbReference type="Gene3D" id="1.10.287.130">
    <property type="match status" value="1"/>
</dbReference>
<dbReference type="CDD" id="cd00082">
    <property type="entry name" value="HisKA"/>
    <property type="match status" value="1"/>
</dbReference>
<keyword evidence="6 19" id="KW-0808">Transferase</keyword>
<evidence type="ECO:0000256" key="2">
    <source>
        <dbReference type="ARBA" id="ARBA00004651"/>
    </source>
</evidence>
<evidence type="ECO:0000256" key="10">
    <source>
        <dbReference type="ARBA" id="ARBA00022840"/>
    </source>
</evidence>
<dbReference type="InterPro" id="IPR035965">
    <property type="entry name" value="PAS-like_dom_sf"/>
</dbReference>
<dbReference type="CDD" id="cd00130">
    <property type="entry name" value="PAS"/>
    <property type="match status" value="1"/>
</dbReference>
<organism evidence="19 20">
    <name type="scientific">Thiorhodovibrio winogradskyi</name>
    <dbReference type="NCBI Taxonomy" id="77007"/>
    <lineage>
        <taxon>Bacteria</taxon>
        <taxon>Pseudomonadati</taxon>
        <taxon>Pseudomonadota</taxon>
        <taxon>Gammaproteobacteria</taxon>
        <taxon>Chromatiales</taxon>
        <taxon>Chromatiaceae</taxon>
        <taxon>Thiorhodovibrio</taxon>
    </lineage>
</organism>
<evidence type="ECO:0000256" key="3">
    <source>
        <dbReference type="ARBA" id="ARBA00012438"/>
    </source>
</evidence>
<feature type="domain" description="PAS" evidence="17">
    <location>
        <begin position="362"/>
        <end position="436"/>
    </location>
</feature>
<evidence type="ECO:0000256" key="4">
    <source>
        <dbReference type="ARBA" id="ARBA00022475"/>
    </source>
</evidence>
<evidence type="ECO:0000256" key="12">
    <source>
        <dbReference type="ARBA" id="ARBA00023012"/>
    </source>
</evidence>
<dbReference type="RefSeq" id="WP_328986985.1">
    <property type="nucleotide sequence ID" value="NZ_CP121472.1"/>
</dbReference>
<dbReference type="PANTHER" id="PTHR45339:SF1">
    <property type="entry name" value="HYBRID SIGNAL TRANSDUCTION HISTIDINE KINASE J"/>
    <property type="match status" value="1"/>
</dbReference>
<dbReference type="PROSITE" id="PS50113">
    <property type="entry name" value="PAC"/>
    <property type="match status" value="1"/>
</dbReference>
<keyword evidence="14" id="KW-0472">Membrane</keyword>
<evidence type="ECO:0000313" key="20">
    <source>
        <dbReference type="Proteomes" id="UP001432180"/>
    </source>
</evidence>
<dbReference type="InterPro" id="IPR029150">
    <property type="entry name" value="dCache_3"/>
</dbReference>
<dbReference type="InterPro" id="IPR003661">
    <property type="entry name" value="HisK_dim/P_dom"/>
</dbReference>
<dbReference type="PROSITE" id="PS50109">
    <property type="entry name" value="HIS_KIN"/>
    <property type="match status" value="1"/>
</dbReference>
<dbReference type="Proteomes" id="UP001432180">
    <property type="component" value="Chromosome"/>
</dbReference>
<dbReference type="InterPro" id="IPR000014">
    <property type="entry name" value="PAS"/>
</dbReference>
<comment type="catalytic activity">
    <reaction evidence="1">
        <text>ATP + protein L-histidine = ADP + protein N-phospho-L-histidine.</text>
        <dbReference type="EC" id="2.7.13.3"/>
    </reaction>
</comment>
<evidence type="ECO:0000256" key="1">
    <source>
        <dbReference type="ARBA" id="ARBA00000085"/>
    </source>
</evidence>
<dbReference type="SUPFAM" id="SSF55874">
    <property type="entry name" value="ATPase domain of HSP90 chaperone/DNA topoisomerase II/histidine kinase"/>
    <property type="match status" value="1"/>
</dbReference>
<dbReference type="EC" id="2.7.13.3" evidence="3"/>
<evidence type="ECO:0000259" key="15">
    <source>
        <dbReference type="PROSITE" id="PS50109"/>
    </source>
</evidence>
<comment type="subcellular location">
    <subcellularLocation>
        <location evidence="2">Cell membrane</location>
        <topology evidence="2">Multi-pass membrane protein</topology>
    </subcellularLocation>
</comment>
<dbReference type="Pfam" id="PF00512">
    <property type="entry name" value="HisKA"/>
    <property type="match status" value="1"/>
</dbReference>
<evidence type="ECO:0000259" key="16">
    <source>
        <dbReference type="PROSITE" id="PS50110"/>
    </source>
</evidence>
<feature type="transmembrane region" description="Helical" evidence="14">
    <location>
        <begin position="331"/>
        <end position="353"/>
    </location>
</feature>
<dbReference type="CDD" id="cd00156">
    <property type="entry name" value="REC"/>
    <property type="match status" value="1"/>
</dbReference>
<feature type="domain" description="Histidine kinase" evidence="15">
    <location>
        <begin position="522"/>
        <end position="750"/>
    </location>
</feature>
<name>A0ABZ0S8M0_9GAMM</name>
<dbReference type="NCBIfam" id="TIGR00229">
    <property type="entry name" value="sensory_box"/>
    <property type="match status" value="1"/>
</dbReference>
<dbReference type="Pfam" id="PF02518">
    <property type="entry name" value="HATPase_c"/>
    <property type="match status" value="1"/>
</dbReference>
<keyword evidence="4" id="KW-1003">Cell membrane</keyword>
<dbReference type="InterPro" id="IPR011006">
    <property type="entry name" value="CheY-like_superfamily"/>
</dbReference>
<dbReference type="SMART" id="SM00091">
    <property type="entry name" value="PAS"/>
    <property type="match status" value="1"/>
</dbReference>
<gene>
    <name evidence="19" type="primary">barA_8</name>
    <name evidence="19" type="ORF">Thiowin_01391</name>
</gene>
<evidence type="ECO:0000259" key="18">
    <source>
        <dbReference type="PROSITE" id="PS50113"/>
    </source>
</evidence>
<dbReference type="Gene3D" id="3.40.50.2300">
    <property type="match status" value="2"/>
</dbReference>
<dbReference type="SMART" id="SM00388">
    <property type="entry name" value="HisKA"/>
    <property type="match status" value="1"/>
</dbReference>
<feature type="domain" description="PAC" evidence="18">
    <location>
        <begin position="439"/>
        <end position="490"/>
    </location>
</feature>
<keyword evidence="5 13" id="KW-0597">Phosphoprotein</keyword>
<dbReference type="PANTHER" id="PTHR45339">
    <property type="entry name" value="HYBRID SIGNAL TRANSDUCTION HISTIDINE KINASE J"/>
    <property type="match status" value="1"/>
</dbReference>
<feature type="domain" description="Response regulatory" evidence="16">
    <location>
        <begin position="941"/>
        <end position="1060"/>
    </location>
</feature>
<evidence type="ECO:0000256" key="8">
    <source>
        <dbReference type="ARBA" id="ARBA00022741"/>
    </source>
</evidence>
<dbReference type="CDD" id="cd16922">
    <property type="entry name" value="HATPase_EvgS-ArcB-TorS-like"/>
    <property type="match status" value="1"/>
</dbReference>
<dbReference type="InterPro" id="IPR036890">
    <property type="entry name" value="HATPase_C_sf"/>
</dbReference>
<dbReference type="Gene3D" id="3.30.450.20">
    <property type="entry name" value="PAS domain"/>
    <property type="match status" value="1"/>
</dbReference>
<evidence type="ECO:0000256" key="5">
    <source>
        <dbReference type="ARBA" id="ARBA00022553"/>
    </source>
</evidence>
<dbReference type="SMART" id="SM00448">
    <property type="entry name" value="REC"/>
    <property type="match status" value="2"/>
</dbReference>
<dbReference type="SUPFAM" id="SSF47384">
    <property type="entry name" value="Homodimeric domain of signal transducing histidine kinase"/>
    <property type="match status" value="1"/>
</dbReference>
<dbReference type="PROSITE" id="PS50112">
    <property type="entry name" value="PAS"/>
    <property type="match status" value="1"/>
</dbReference>
<dbReference type="Pfam" id="PF13426">
    <property type="entry name" value="PAS_9"/>
    <property type="match status" value="1"/>
</dbReference>
<sequence>MTQVPWSRSAGARRRQGLALLIGAVVPLGLLATAILASERDRAVASLLERDLLTLHVSWRATQTLQRNSVATYFEEYVDQPRTLELLQATSDPARIDLARLQLFRHLSPAYERMVERGLRQFHFHRPNGDSLLRFHHPARFGDNLLDARDSIRLVNTELKPVFGFEVGRVVSGYRSVYPILDARGRHLGSVELSLPFKVLMEELQALMPTYVFQLLLDTERQRAILFDEQQSLYEPWPASARFLIEDPHRLRPDSPPPLPDFMGPVLAALRDQPECLDHLEQGREGAFRLRAQGRDYAVLRTPVFDPGQRQVGLLVAYVEEPEFRALDRAFHLRLLGMVAGLATLFIVLWLLLRALEARLDERNRLKVIADTMGQGLYLTDGEERVLSINPYGRELLGYAEPAVIGQGAHDLFHRHQDNAFTSSATCPIVTAVRAGREYREETRFRHADGRLIDVLVISRPLLPEGRYVGAVTVFEDISERKAAEAKLAAYAQELECKTIELDLAVALARQANQAKSEFLANMSHEIRTPMNGVIGMTHLLLDTELDERQRAYVDTIQSSGESLVGLINDILDLSKIEAGQIELESLAFDLHALLDAVTATLALRAADKGLELICSAAPDVPVQLRGDPGRLRQILLNLAGNAIKFTHEGEVAVLITLAEPLTEPQAATPGRVRLRMVVRDTGIGIPAAKLDRLFQKFSQVDASTTRQYGGTGLGLAISRQLVELMGGEIGVTSAPGQGSEFWLTLPLDCLESAKSAPPALPLDLPALIVAHNDSLCDVLDTHLAARGLAPKIARDAPGALTACYQALEADKPYQLAVIDQRLPGMDGLALARALRTDTRFAHMPLVLLSTFNTQLAAADLPPGTLLLSKPIRLSAMQEALVQLLGQAPDASPTAASASPGSDSAADVGIDLGADLGADLGIGSGTEPGTDSQPFAARAARILLAEDNTINQQVALGILKGFGLGATVVATGYEVLAALRDQPFDLVLMDVQMPELDGLEAARRIRATMDGSLPREIPIIAMTAHAMQGDRERCLDAGMNGYLTKPINPLRLRTMLRTWLPLIAETPSVNPSKEASA</sequence>
<dbReference type="Gene3D" id="3.30.565.10">
    <property type="entry name" value="Histidine kinase-like ATPase, C-terminal domain"/>
    <property type="match status" value="1"/>
</dbReference>
<evidence type="ECO:0000256" key="9">
    <source>
        <dbReference type="ARBA" id="ARBA00022777"/>
    </source>
</evidence>